<keyword evidence="4" id="KW-1185">Reference proteome</keyword>
<proteinExistence type="predicted"/>
<sequence length="640" mass="70476">MSSVQSSGQSSGRIRVFLRHFRQNQNGAIAPIFALMLPPILFAMMLAIDTANLMRVRGNVQQSLDAAALAVGRRYTVASTENEMRAFGKRIFDANLRAIEPPATKFDLNFPQGSNVDQQIVASASFRYVSFFGKAVKALSKGETDWDKYTYTMAATVRLKNTLEVALVLDNSGSMDERGSGSGSKRIDLLKDAASKLVNNMADQAKLITHLENPIQFSLVPFAGSVNIGPNNKDALWMDQTGISPVHYENFTMPTQSTPLTLATNKQITNKNNVYYKTGSAWGAQNGTMFTRFSLYNDMKLTNGKAYTYWQGCVEARPGIYGINAAPATVARPESMYVPMFGPSEYAVTSGTRAHNSWWVDNNSISGTMAGRSTANYLTRQKDITRYYTNTSSSAEDIASINPSKRGPNYSCTTAPLTELTDITTTTGMKRVQDNIKAMIPSGGTNVPEGMVWGWRTLVANAPFTGGRAATERGNDKVVIVLTDGANTYYQYNNVSNLEKQTPSDNAGDVSYYSTLGYVAVNTLGYPLPRIFQQTTGINTSSRNNANYTEALNSRFKNLCTLAKSDNIMIMTVALDLRSNNAADRKQMEIMKECASDSRVRFDPDAPTKRAKLFWNTTGSELEQTFREIADELSNLRVVK</sequence>
<feature type="domain" description="Putative Flp pilus-assembly TadG-like N-terminal" evidence="2">
    <location>
        <begin position="27"/>
        <end position="73"/>
    </location>
</feature>
<dbReference type="EMBL" id="JBHTMA010000040">
    <property type="protein sequence ID" value="MFD1228782.1"/>
    <property type="molecule type" value="Genomic_DNA"/>
</dbReference>
<dbReference type="InterPro" id="IPR028087">
    <property type="entry name" value="Tad_N"/>
</dbReference>
<dbReference type="RefSeq" id="WP_289385584.1">
    <property type="nucleotide sequence ID" value="NZ_JAUCBM010000001.1"/>
</dbReference>
<evidence type="ECO:0000259" key="2">
    <source>
        <dbReference type="Pfam" id="PF13400"/>
    </source>
</evidence>
<evidence type="ECO:0000313" key="4">
    <source>
        <dbReference type="Proteomes" id="UP001597263"/>
    </source>
</evidence>
<organism evidence="3 4">
    <name type="scientific">Pseudochrobactrum kiredjianiae</name>
    <dbReference type="NCBI Taxonomy" id="386305"/>
    <lineage>
        <taxon>Bacteria</taxon>
        <taxon>Pseudomonadati</taxon>
        <taxon>Pseudomonadota</taxon>
        <taxon>Alphaproteobacteria</taxon>
        <taxon>Hyphomicrobiales</taxon>
        <taxon>Brucellaceae</taxon>
        <taxon>Pseudochrobactrum</taxon>
    </lineage>
</organism>
<evidence type="ECO:0000313" key="3">
    <source>
        <dbReference type="EMBL" id="MFD1228782.1"/>
    </source>
</evidence>
<dbReference type="InterPro" id="IPR036465">
    <property type="entry name" value="vWFA_dom_sf"/>
</dbReference>
<dbReference type="Pfam" id="PF13400">
    <property type="entry name" value="Tad"/>
    <property type="match status" value="1"/>
</dbReference>
<name>A0ABW3V826_9HYPH</name>
<accession>A0ABW3V826</accession>
<comment type="caution">
    <text evidence="3">The sequence shown here is derived from an EMBL/GenBank/DDBJ whole genome shotgun (WGS) entry which is preliminary data.</text>
</comment>
<dbReference type="Gene3D" id="3.40.50.410">
    <property type="entry name" value="von Willebrand factor, type A domain"/>
    <property type="match status" value="2"/>
</dbReference>
<gene>
    <name evidence="3" type="ORF">ACFQ35_16695</name>
</gene>
<keyword evidence="1" id="KW-0812">Transmembrane</keyword>
<protein>
    <submittedName>
        <fullName evidence="3">Pilus assembly protein TadG-related protein</fullName>
    </submittedName>
</protein>
<evidence type="ECO:0000256" key="1">
    <source>
        <dbReference type="SAM" id="Phobius"/>
    </source>
</evidence>
<reference evidence="4" key="1">
    <citation type="journal article" date="2019" name="Int. J. Syst. Evol. Microbiol.">
        <title>The Global Catalogue of Microorganisms (GCM) 10K type strain sequencing project: providing services to taxonomists for standard genome sequencing and annotation.</title>
        <authorList>
            <consortium name="The Broad Institute Genomics Platform"/>
            <consortium name="The Broad Institute Genome Sequencing Center for Infectious Disease"/>
            <person name="Wu L."/>
            <person name="Ma J."/>
        </authorList>
    </citation>
    <scope>NUCLEOTIDE SEQUENCE [LARGE SCALE GENOMIC DNA]</scope>
    <source>
        <strain evidence="4">CCUG 49584</strain>
    </source>
</reference>
<feature type="transmembrane region" description="Helical" evidence="1">
    <location>
        <begin position="28"/>
        <end position="48"/>
    </location>
</feature>
<dbReference type="SUPFAM" id="SSF53300">
    <property type="entry name" value="vWA-like"/>
    <property type="match status" value="1"/>
</dbReference>
<dbReference type="Proteomes" id="UP001597263">
    <property type="component" value="Unassembled WGS sequence"/>
</dbReference>
<keyword evidence="1" id="KW-0472">Membrane</keyword>
<keyword evidence="1" id="KW-1133">Transmembrane helix</keyword>